<keyword evidence="7 11" id="KW-0418">Kinase</keyword>
<evidence type="ECO:0000256" key="3">
    <source>
        <dbReference type="ARBA" id="ARBA00012154"/>
    </source>
</evidence>
<comment type="catalytic activity">
    <reaction evidence="10 11">
        <text>shikimate + ATP = 3-phosphoshikimate + ADP + H(+)</text>
        <dbReference type="Rhea" id="RHEA:13121"/>
        <dbReference type="ChEBI" id="CHEBI:15378"/>
        <dbReference type="ChEBI" id="CHEBI:30616"/>
        <dbReference type="ChEBI" id="CHEBI:36208"/>
        <dbReference type="ChEBI" id="CHEBI:145989"/>
        <dbReference type="ChEBI" id="CHEBI:456216"/>
        <dbReference type="EC" id="2.7.1.71"/>
    </reaction>
</comment>
<keyword evidence="11" id="KW-0479">Metal-binding</keyword>
<evidence type="ECO:0000256" key="8">
    <source>
        <dbReference type="ARBA" id="ARBA00022840"/>
    </source>
</evidence>
<dbReference type="Pfam" id="PF01202">
    <property type="entry name" value="SKI"/>
    <property type="match status" value="1"/>
</dbReference>
<protein>
    <recommendedName>
        <fullName evidence="3 11">Shikimate kinase</fullName>
        <shortName evidence="11">SK</shortName>
        <ecNumber evidence="3 11">2.7.1.71</ecNumber>
    </recommendedName>
</protein>
<comment type="subunit">
    <text evidence="11">Monomer.</text>
</comment>
<evidence type="ECO:0000256" key="4">
    <source>
        <dbReference type="ARBA" id="ARBA00022605"/>
    </source>
</evidence>
<dbReference type="EMBL" id="CAADFI010000032">
    <property type="protein sequence ID" value="VFJ92671.1"/>
    <property type="molecule type" value="Genomic_DNA"/>
</dbReference>
<feature type="binding site" evidence="11">
    <location>
        <position position="89"/>
    </location>
    <ligand>
        <name>substrate</name>
    </ligand>
</feature>
<organism evidence="12">
    <name type="scientific">Candidatus Kentrum eta</name>
    <dbReference type="NCBI Taxonomy" id="2126337"/>
    <lineage>
        <taxon>Bacteria</taxon>
        <taxon>Pseudomonadati</taxon>
        <taxon>Pseudomonadota</taxon>
        <taxon>Gammaproteobacteria</taxon>
        <taxon>Candidatus Kentrum</taxon>
    </lineage>
</organism>
<keyword evidence="6 11" id="KW-0547">Nucleotide-binding</keyword>
<dbReference type="PROSITE" id="PS01128">
    <property type="entry name" value="SHIKIMATE_KINASE"/>
    <property type="match status" value="1"/>
</dbReference>
<dbReference type="InterPro" id="IPR000623">
    <property type="entry name" value="Shikimate_kinase/TSH1"/>
</dbReference>
<evidence type="ECO:0000256" key="7">
    <source>
        <dbReference type="ARBA" id="ARBA00022777"/>
    </source>
</evidence>
<evidence type="ECO:0000256" key="1">
    <source>
        <dbReference type="ARBA" id="ARBA00004842"/>
    </source>
</evidence>
<dbReference type="GO" id="GO:0000287">
    <property type="term" value="F:magnesium ion binding"/>
    <property type="evidence" value="ECO:0007669"/>
    <property type="project" value="UniProtKB-UniRule"/>
</dbReference>
<evidence type="ECO:0000256" key="9">
    <source>
        <dbReference type="ARBA" id="ARBA00023141"/>
    </source>
</evidence>
<keyword evidence="8 11" id="KW-0067">ATP-binding</keyword>
<dbReference type="UniPathway" id="UPA00053">
    <property type="reaction ID" value="UER00088"/>
</dbReference>
<sequence>MRTGQTTEMPPSNIFLVGPMGVGKTAVGRQLARVLGREFIDSDREIERHAGATVSLIFELEGESGFRRRERSMIHRLTRREGIILATGGGAVLNRKNRANLSRRGIVVYLHAPIPRLMERTAGNQNRPLLQTADPYGRLAEIVKERDPLYRRVADLIVDTDGQPPRHLANHIARLISQ</sequence>
<name>A0A450UGC7_9GAMM</name>
<dbReference type="InterPro" id="IPR031322">
    <property type="entry name" value="Shikimate/glucono_kinase"/>
</dbReference>
<dbReference type="EMBL" id="CAADFJ010000032">
    <property type="protein sequence ID" value="VFJ99466.1"/>
    <property type="molecule type" value="Genomic_DNA"/>
</dbReference>
<evidence type="ECO:0000256" key="6">
    <source>
        <dbReference type="ARBA" id="ARBA00022741"/>
    </source>
</evidence>
<evidence type="ECO:0000256" key="5">
    <source>
        <dbReference type="ARBA" id="ARBA00022679"/>
    </source>
</evidence>
<keyword evidence="11" id="KW-0963">Cytoplasm</keyword>
<dbReference type="Gene3D" id="3.40.50.300">
    <property type="entry name" value="P-loop containing nucleotide triphosphate hydrolases"/>
    <property type="match status" value="1"/>
</dbReference>
<dbReference type="InterPro" id="IPR027417">
    <property type="entry name" value="P-loop_NTPase"/>
</dbReference>
<comment type="similarity">
    <text evidence="2 11">Belongs to the shikimate kinase family.</text>
</comment>
<feature type="binding site" evidence="11">
    <location>
        <position position="43"/>
    </location>
    <ligand>
        <name>substrate</name>
    </ligand>
</feature>
<reference evidence="12" key="1">
    <citation type="submission" date="2019-02" db="EMBL/GenBank/DDBJ databases">
        <authorList>
            <person name="Gruber-Vodicka R. H."/>
            <person name="Seah K. B. B."/>
        </authorList>
    </citation>
    <scope>NUCLEOTIDE SEQUENCE</scope>
    <source>
        <strain evidence="14">BECK_SA2B12</strain>
        <strain evidence="12">BECK_SA2B15</strain>
        <strain evidence="13">BECK_SA2B20</strain>
    </source>
</reference>
<proteinExistence type="inferred from homology"/>
<dbReference type="GO" id="GO:0009073">
    <property type="term" value="P:aromatic amino acid family biosynthetic process"/>
    <property type="evidence" value="ECO:0007669"/>
    <property type="project" value="UniProtKB-KW"/>
</dbReference>
<keyword evidence="4 11" id="KW-0028">Amino-acid biosynthesis</keyword>
<dbReference type="GO" id="GO:0005524">
    <property type="term" value="F:ATP binding"/>
    <property type="evidence" value="ECO:0007669"/>
    <property type="project" value="UniProtKB-UniRule"/>
</dbReference>
<evidence type="ECO:0000256" key="10">
    <source>
        <dbReference type="ARBA" id="ARBA00048567"/>
    </source>
</evidence>
<feature type="binding site" evidence="11">
    <location>
        <position position="25"/>
    </location>
    <ligand>
        <name>Mg(2+)</name>
        <dbReference type="ChEBI" id="CHEBI:18420"/>
    </ligand>
</feature>
<dbReference type="PANTHER" id="PTHR21087">
    <property type="entry name" value="SHIKIMATE KINASE"/>
    <property type="match status" value="1"/>
</dbReference>
<dbReference type="PRINTS" id="PR01100">
    <property type="entry name" value="SHIKIMTKNASE"/>
</dbReference>
<keyword evidence="11" id="KW-0460">Magnesium</keyword>
<comment type="cofactor">
    <cofactor evidence="11">
        <name>Mg(2+)</name>
        <dbReference type="ChEBI" id="CHEBI:18420"/>
    </cofactor>
    <text evidence="11">Binds 1 Mg(2+) ion per subunit.</text>
</comment>
<evidence type="ECO:0000256" key="2">
    <source>
        <dbReference type="ARBA" id="ARBA00006997"/>
    </source>
</evidence>
<feature type="binding site" evidence="11">
    <location>
        <position position="163"/>
    </location>
    <ligand>
        <name>ATP</name>
        <dbReference type="ChEBI" id="CHEBI:30616"/>
    </ligand>
</feature>
<keyword evidence="9 11" id="KW-0057">Aromatic amino acid biosynthesis</keyword>
<dbReference type="SUPFAM" id="SSF52540">
    <property type="entry name" value="P-loop containing nucleoside triphosphate hydrolases"/>
    <property type="match status" value="1"/>
</dbReference>
<keyword evidence="5 11" id="KW-0808">Transferase</keyword>
<dbReference type="GO" id="GO:0004765">
    <property type="term" value="F:shikimate kinase activity"/>
    <property type="evidence" value="ECO:0007669"/>
    <property type="project" value="UniProtKB-UniRule"/>
</dbReference>
<dbReference type="HAMAP" id="MF_00109">
    <property type="entry name" value="Shikimate_kinase"/>
    <property type="match status" value="1"/>
</dbReference>
<dbReference type="InterPro" id="IPR023000">
    <property type="entry name" value="Shikimate_kinase_CS"/>
</dbReference>
<dbReference type="GO" id="GO:0008652">
    <property type="term" value="P:amino acid biosynthetic process"/>
    <property type="evidence" value="ECO:0007669"/>
    <property type="project" value="UniProtKB-KW"/>
</dbReference>
<gene>
    <name evidence="11" type="primary">aroK</name>
    <name evidence="12" type="ORF">BECKH772A_GA0070896_100335</name>
    <name evidence="13" type="ORF">BECKH772B_GA0070898_100325</name>
    <name evidence="14" type="ORF">BECKH772C_GA0070978_100325</name>
</gene>
<feature type="binding site" evidence="11">
    <location>
        <position position="146"/>
    </location>
    <ligand>
        <name>substrate</name>
    </ligand>
</feature>
<dbReference type="NCBIfam" id="NF003456">
    <property type="entry name" value="PRK05057.1"/>
    <property type="match status" value="1"/>
</dbReference>
<evidence type="ECO:0000313" key="13">
    <source>
        <dbReference type="EMBL" id="VFJ92671.1"/>
    </source>
</evidence>
<dbReference type="EMBL" id="CAADFG010000033">
    <property type="protein sequence ID" value="VFJ91582.1"/>
    <property type="molecule type" value="Genomic_DNA"/>
</dbReference>
<feature type="binding site" evidence="11">
    <location>
        <begin position="21"/>
        <end position="26"/>
    </location>
    <ligand>
        <name>ATP</name>
        <dbReference type="ChEBI" id="CHEBI:30616"/>
    </ligand>
</feature>
<dbReference type="CDD" id="cd00464">
    <property type="entry name" value="SK"/>
    <property type="match status" value="1"/>
</dbReference>
<accession>A0A450UGC7</accession>
<evidence type="ECO:0000313" key="12">
    <source>
        <dbReference type="EMBL" id="VFJ91582.1"/>
    </source>
</evidence>
<evidence type="ECO:0000256" key="11">
    <source>
        <dbReference type="HAMAP-Rule" id="MF_00109"/>
    </source>
</evidence>
<feature type="binding site" evidence="11">
    <location>
        <position position="67"/>
    </location>
    <ligand>
        <name>substrate</name>
    </ligand>
</feature>
<dbReference type="PANTHER" id="PTHR21087:SF16">
    <property type="entry name" value="SHIKIMATE KINASE 1, CHLOROPLASTIC"/>
    <property type="match status" value="1"/>
</dbReference>
<evidence type="ECO:0000313" key="14">
    <source>
        <dbReference type="EMBL" id="VFJ99466.1"/>
    </source>
</evidence>
<dbReference type="GO" id="GO:0009423">
    <property type="term" value="P:chorismate biosynthetic process"/>
    <property type="evidence" value="ECO:0007669"/>
    <property type="project" value="UniProtKB-UniRule"/>
</dbReference>
<comment type="function">
    <text evidence="11">Catalyzes the specific phosphorylation of the 3-hydroxyl group of shikimic acid using ATP as a cosubstrate.</text>
</comment>
<comment type="subcellular location">
    <subcellularLocation>
        <location evidence="11">Cytoplasm</location>
    </subcellularLocation>
</comment>
<dbReference type="AlphaFoldDB" id="A0A450UGC7"/>
<feature type="binding site" evidence="11">
    <location>
        <position position="127"/>
    </location>
    <ligand>
        <name>ATP</name>
        <dbReference type="ChEBI" id="CHEBI:30616"/>
    </ligand>
</feature>
<dbReference type="EC" id="2.7.1.71" evidence="3 11"/>
<comment type="pathway">
    <text evidence="1 11">Metabolic intermediate biosynthesis; chorismate biosynthesis; chorismate from D-erythrose 4-phosphate and phosphoenolpyruvate: step 5/7.</text>
</comment>
<dbReference type="GO" id="GO:0005829">
    <property type="term" value="C:cytosol"/>
    <property type="evidence" value="ECO:0007669"/>
    <property type="project" value="TreeGrafter"/>
</dbReference>